<dbReference type="Proteomes" id="UP000207598">
    <property type="component" value="Unassembled WGS sequence"/>
</dbReference>
<dbReference type="SUPFAM" id="SSF55961">
    <property type="entry name" value="Bet v1-like"/>
    <property type="match status" value="1"/>
</dbReference>
<organism evidence="1 2">
    <name type="scientific">Maliponia aquimaris</name>
    <dbReference type="NCBI Taxonomy" id="1673631"/>
    <lineage>
        <taxon>Bacteria</taxon>
        <taxon>Pseudomonadati</taxon>
        <taxon>Pseudomonadota</taxon>
        <taxon>Alphaproteobacteria</taxon>
        <taxon>Rhodobacterales</taxon>
        <taxon>Paracoccaceae</taxon>
        <taxon>Maliponia</taxon>
    </lineage>
</organism>
<dbReference type="AlphaFoldDB" id="A0A238K5P8"/>
<proteinExistence type="predicted"/>
<dbReference type="EMBL" id="FXYF01000003">
    <property type="protein sequence ID" value="SMX38179.1"/>
    <property type="molecule type" value="Genomic_DNA"/>
</dbReference>
<accession>A0A238K5P8</accession>
<gene>
    <name evidence="1" type="ORF">MAA8898_01415</name>
</gene>
<dbReference type="OrthoDB" id="7860307at2"/>
<dbReference type="Gene3D" id="3.30.530.20">
    <property type="match status" value="1"/>
</dbReference>
<dbReference type="InterPro" id="IPR023393">
    <property type="entry name" value="START-like_dom_sf"/>
</dbReference>
<reference evidence="1 2" key="1">
    <citation type="submission" date="2017-05" db="EMBL/GenBank/DDBJ databases">
        <authorList>
            <person name="Song R."/>
            <person name="Chenine A.L."/>
            <person name="Ruprecht R.M."/>
        </authorList>
    </citation>
    <scope>NUCLEOTIDE SEQUENCE [LARGE SCALE GENOMIC DNA]</scope>
    <source>
        <strain evidence="1 2">CECT 8898</strain>
    </source>
</reference>
<dbReference type="RefSeq" id="WP_094020270.1">
    <property type="nucleotide sequence ID" value="NZ_FXYF01000003.1"/>
</dbReference>
<sequence length="153" mass="17062">MELSAREDIEAPQERVFAAMADFDLIERQAMRRGAEVARVAEGPGAGMAWKVSFRFRGRLREADITLTEFDRPDRMVFHSRTGGLEVDFTLDVVALSPNRTRINVTSVLVPKTLSARLLVQSLKLAKGGMDKRFRKRMADLAAGLEARLRSGA</sequence>
<evidence type="ECO:0000313" key="1">
    <source>
        <dbReference type="EMBL" id="SMX38179.1"/>
    </source>
</evidence>
<dbReference type="Pfam" id="PF10604">
    <property type="entry name" value="Polyketide_cyc2"/>
    <property type="match status" value="1"/>
</dbReference>
<keyword evidence="2" id="KW-1185">Reference proteome</keyword>
<name>A0A238K5P8_9RHOB</name>
<dbReference type="InterPro" id="IPR019587">
    <property type="entry name" value="Polyketide_cyclase/dehydratase"/>
</dbReference>
<evidence type="ECO:0000313" key="2">
    <source>
        <dbReference type="Proteomes" id="UP000207598"/>
    </source>
</evidence>
<protein>
    <submittedName>
        <fullName evidence="1">Polyketide cyclase / dehydrase and lipid transport</fullName>
    </submittedName>
</protein>
<dbReference type="CDD" id="cd07812">
    <property type="entry name" value="SRPBCC"/>
    <property type="match status" value="1"/>
</dbReference>